<evidence type="ECO:0000313" key="2">
    <source>
        <dbReference type="EMBL" id="ELY22680.1"/>
    </source>
</evidence>
<dbReference type="InterPro" id="IPR011010">
    <property type="entry name" value="DNA_brk_join_enz"/>
</dbReference>
<evidence type="ECO:0000313" key="3">
    <source>
        <dbReference type="Proteomes" id="UP000011651"/>
    </source>
</evidence>
<evidence type="ECO:0000256" key="1">
    <source>
        <dbReference type="ARBA" id="ARBA00023172"/>
    </source>
</evidence>
<dbReference type="AlphaFoldDB" id="L9UCI3"/>
<dbReference type="EMBL" id="AOPO01000001">
    <property type="protein sequence ID" value="ELY22680.1"/>
    <property type="molecule type" value="Genomic_DNA"/>
</dbReference>
<comment type="caution">
    <text evidence="2">The sequence shown here is derived from an EMBL/GenBank/DDBJ whole genome shotgun (WGS) entry which is preliminary data.</text>
</comment>
<dbReference type="Gene3D" id="1.10.443.10">
    <property type="entry name" value="Intergrase catalytic core"/>
    <property type="match status" value="1"/>
</dbReference>
<dbReference type="SUPFAM" id="SSF56349">
    <property type="entry name" value="DNA breaking-rejoining enzymes"/>
    <property type="match status" value="1"/>
</dbReference>
<protein>
    <submittedName>
        <fullName evidence="2">Integrase-like, catalytic core, phage</fullName>
    </submittedName>
</protein>
<dbReference type="InterPro" id="IPR013762">
    <property type="entry name" value="Integrase-like_cat_sf"/>
</dbReference>
<accession>L9UCI3</accession>
<dbReference type="PATRIC" id="fig|1204738.3.peg.475"/>
<proteinExistence type="predicted"/>
<dbReference type="GO" id="GO:0003677">
    <property type="term" value="F:DNA binding"/>
    <property type="evidence" value="ECO:0007669"/>
    <property type="project" value="InterPro"/>
</dbReference>
<organism evidence="2 3">
    <name type="scientific">Vreelandella titanicae BH1</name>
    <dbReference type="NCBI Taxonomy" id="1204738"/>
    <lineage>
        <taxon>Bacteria</taxon>
        <taxon>Pseudomonadati</taxon>
        <taxon>Pseudomonadota</taxon>
        <taxon>Gammaproteobacteria</taxon>
        <taxon>Oceanospirillales</taxon>
        <taxon>Halomonadaceae</taxon>
        <taxon>Vreelandella</taxon>
    </lineage>
</organism>
<sequence>MESHRGGGAMSEQSIWAGWKLTPPIQASTDGEASRRYQRAREKYKELSSALNQLEARVPGAMEGRLGLDFPERATSDAFESLHTITSPQKLRQQHNFLVKGLERGTRELDWRVSIPSPMVTLPRKSPPVTTDSFSQLHGWDTAVNKHDQLLPPTNLRQDELKKWLAGRFLFQLVREGALLNKEGLKQVPTAVVDGIAFEKNMAYLTLKKELQAGRSGSKKETNSAKACLDESPDNILEYEQHYQYRRLFLSPMSQLLLLNYYQQRGRSWPPSDSAEACLLYYAKRLSSELARVRLTALLSVAKTSASMEMPPLLTHYASHADASSSLRPSAWRRLVSRQVVSVTTDEVTEDEEDTHPAFTVFPARGRSYPDQLKRYRQLQACFAASSSRKTGKTKAIANINTFLATPEQNGVMMTLLAAWCKTLIRKGGRVKSTLTISTVATYLSIIARPLITHEHTIDELEIATTDEWEKLYETVLNDAKTSASRIRTQSRLRDFHHYLSNAYAVPPMAFEAAGQQQRRVDVNVITPAEYRRAIAMIESSKQTQRFKTMQQLALILGYRLGLRRNECASLLLHDIAYLPDRPEMSGDVIVRANKFHNGKSYSATRRLPLWLLMPEERALLTDWVQQRRGEVTTRSVEKQLLFCRSGDGNSLLEDNVLFRPIQIALKAVSGDKNLRYHHLRHSFVTFTLLRLLERRPDELLSSEWTTDDNGQIALPNVSVDISDLAGLPPLHRTSRKRLWQLALWAGHASPDETLSSYSHLLDWALGKTLNQQFDLALSIDQQLTLLNLPSKTALTSWRHRRGLKDPTLGSELLQHLQDQWHDFMADSLSKTAWKPYHAPSQNPLNIVLKTSSNFPEVTAIYQSLRLFEQLEHHGMSMGDAITQVTKRFVLDPVEFQSWIASGEYLMAQTTRRSNPKFSRNKNVKRGELIASQNIYMPELNSCMAPPIKPHVLREAGQFFHKLMDWCPQNIAIAEVGSTHLFHCMQRSTGHITLPDAESINAVLELLRPLRCVKHTYLIVETGEGAKDKPVKNYWSNATDIPHKRIELVPTSSSSGRTRYWYGNVNLKITRGHYSDRQQPLWEAFRFAVFMMMLVGGFRVFNV</sequence>
<dbReference type="GO" id="GO:0015074">
    <property type="term" value="P:DNA integration"/>
    <property type="evidence" value="ECO:0007669"/>
    <property type="project" value="InterPro"/>
</dbReference>
<name>L9UCI3_9GAMM</name>
<dbReference type="Proteomes" id="UP000011651">
    <property type="component" value="Unassembled WGS sequence"/>
</dbReference>
<dbReference type="GO" id="GO:0006310">
    <property type="term" value="P:DNA recombination"/>
    <property type="evidence" value="ECO:0007669"/>
    <property type="project" value="UniProtKB-KW"/>
</dbReference>
<keyword evidence="1" id="KW-0233">DNA recombination</keyword>
<gene>
    <name evidence="2" type="ORF">HALTITAN_0314</name>
</gene>
<reference evidence="2 3" key="1">
    <citation type="journal article" date="2013" name="Genome Announc.">
        <title>Draft Genome of the Marine Gammaproteobacterium Halomonas titanicae.</title>
        <authorList>
            <person name="Sanchez-Porro C."/>
            <person name="de la Haba R.R."/>
            <person name="Cruz-Hernandez N."/>
            <person name="Gonzalez J.M."/>
            <person name="Reyes-Guirao C."/>
            <person name="Navarro-Sampedro L."/>
            <person name="Carballo M."/>
            <person name="Ventosa A."/>
        </authorList>
    </citation>
    <scope>NUCLEOTIDE SEQUENCE [LARGE SCALE GENOMIC DNA]</scope>
    <source>
        <strain evidence="2 3">BH1</strain>
    </source>
</reference>